<dbReference type="PANTHER" id="PTHR22948:SF29">
    <property type="entry name" value="FI02030P-RELATED"/>
    <property type="match status" value="1"/>
</dbReference>
<protein>
    <recommendedName>
        <fullName evidence="2">Tudor domain-containing protein</fullName>
    </recommendedName>
</protein>
<dbReference type="PANTHER" id="PTHR22948">
    <property type="entry name" value="TUDOR DOMAIN CONTAINING PROTEIN"/>
    <property type="match status" value="1"/>
</dbReference>
<dbReference type="EMBL" id="CAJOBA010003073">
    <property type="protein sequence ID" value="CAF3669660.1"/>
    <property type="molecule type" value="Genomic_DNA"/>
</dbReference>
<dbReference type="PROSITE" id="PS50304">
    <property type="entry name" value="TUDOR"/>
    <property type="match status" value="1"/>
</dbReference>
<organism evidence="3 5">
    <name type="scientific">Didymodactylos carnosus</name>
    <dbReference type="NCBI Taxonomy" id="1234261"/>
    <lineage>
        <taxon>Eukaryota</taxon>
        <taxon>Metazoa</taxon>
        <taxon>Spiralia</taxon>
        <taxon>Gnathifera</taxon>
        <taxon>Rotifera</taxon>
        <taxon>Eurotatoria</taxon>
        <taxon>Bdelloidea</taxon>
        <taxon>Philodinida</taxon>
        <taxon>Philodinidae</taxon>
        <taxon>Didymodactylos</taxon>
    </lineage>
</organism>
<evidence type="ECO:0000256" key="1">
    <source>
        <dbReference type="SAM" id="MobiDB-lite"/>
    </source>
</evidence>
<dbReference type="AlphaFoldDB" id="A0A8S2DFZ2"/>
<feature type="compositionally biased region" description="Polar residues" evidence="1">
    <location>
        <begin position="81"/>
        <end position="94"/>
    </location>
</feature>
<feature type="compositionally biased region" description="Polar residues" evidence="1">
    <location>
        <begin position="152"/>
        <end position="167"/>
    </location>
</feature>
<evidence type="ECO:0000313" key="3">
    <source>
        <dbReference type="EMBL" id="CAF0886804.1"/>
    </source>
</evidence>
<feature type="compositionally biased region" description="Low complexity" evidence="1">
    <location>
        <begin position="169"/>
        <end position="187"/>
    </location>
</feature>
<dbReference type="Pfam" id="PF00567">
    <property type="entry name" value="TUDOR"/>
    <property type="match status" value="1"/>
</dbReference>
<feature type="compositionally biased region" description="Basic and acidic residues" evidence="1">
    <location>
        <begin position="13"/>
        <end position="31"/>
    </location>
</feature>
<gene>
    <name evidence="3" type="ORF">OVA965_LOCUS8914</name>
    <name evidence="4" type="ORF">TMI583_LOCUS8908</name>
</gene>
<dbReference type="Proteomes" id="UP000682733">
    <property type="component" value="Unassembled WGS sequence"/>
</dbReference>
<dbReference type="Proteomes" id="UP000677228">
    <property type="component" value="Unassembled WGS sequence"/>
</dbReference>
<dbReference type="InterPro" id="IPR035437">
    <property type="entry name" value="SNase_OB-fold_sf"/>
</dbReference>
<evidence type="ECO:0000313" key="5">
    <source>
        <dbReference type="Proteomes" id="UP000677228"/>
    </source>
</evidence>
<feature type="compositionally biased region" description="Basic and acidic residues" evidence="1">
    <location>
        <begin position="192"/>
        <end position="204"/>
    </location>
</feature>
<name>A0A8S2DFZ2_9BILA</name>
<evidence type="ECO:0000259" key="2">
    <source>
        <dbReference type="PROSITE" id="PS50304"/>
    </source>
</evidence>
<feature type="region of interest" description="Disordered" evidence="1">
    <location>
        <begin position="152"/>
        <end position="210"/>
    </location>
</feature>
<feature type="region of interest" description="Disordered" evidence="1">
    <location>
        <begin position="1"/>
        <end position="31"/>
    </location>
</feature>
<evidence type="ECO:0000313" key="4">
    <source>
        <dbReference type="EMBL" id="CAF3669660.1"/>
    </source>
</evidence>
<accession>A0A8S2DFZ2</accession>
<dbReference type="Gene3D" id="2.40.50.90">
    <property type="match status" value="1"/>
</dbReference>
<dbReference type="InterPro" id="IPR002999">
    <property type="entry name" value="Tudor"/>
</dbReference>
<dbReference type="SMART" id="SM00333">
    <property type="entry name" value="TUDOR"/>
    <property type="match status" value="1"/>
</dbReference>
<reference evidence="3" key="1">
    <citation type="submission" date="2021-02" db="EMBL/GenBank/DDBJ databases">
        <authorList>
            <person name="Nowell W R."/>
        </authorList>
    </citation>
    <scope>NUCLEOTIDE SEQUENCE</scope>
</reference>
<dbReference type="EMBL" id="CAJNOK010003073">
    <property type="protein sequence ID" value="CAF0886804.1"/>
    <property type="molecule type" value="Genomic_DNA"/>
</dbReference>
<proteinExistence type="predicted"/>
<sequence length="693" mass="79232">MRAGIRFARGRQRSFDDKRRTTAQRSEKEHLSLSEQNVLLDGTNLMSSSTINEHLHSHNNKQQQNYIEGDRGESDDELDEINTSPTSFNRKSIVNTTYGNNNHVQSEPEKRWYPIPNVGLVDDAAFVKNSNFMYIADDNANYEANGITAISTQSKNASTTARSTPKNDSLLIPRSDSSLLSSQQKQSTTRPKSMEENMNNDHNRSPSKKIYTSTSVHKPTVYTSPQLMDVLQHRALERGQRLLNVHIAHPASPSTIHIMLDEDYATALNLLTVMHHNGELSAEKSTTHFKPQVNHLCAVFHEGRWFRCRCIQVLEDTVEVQYIDWGMIVSATKQSIRPLPNIFYNDPACCIQCRLDGVLDMKLDDETIKKCMALLSKDNYEVLVTNYDSIYGGTIVLYCENENINDQIYSLLNPSKMSISSQQEFDEQFHYQLALKVGEEHKAILSSFSGKDDSFYVLLANDITVAVDNEMTQLSLDTSRSKPITPHVRTLISAKYENKWHRAWVKSIDATLHLMDLTSCPESVRTLPWLGIRVRFHNEKLSHEELSKFWSTTESNYITIRVEEIRNNYYTVSVKVDYSTLLRLERSKINAPLIEPIAVAETSNTRDIVVKILTEASVQTTEDERGMSTIPAIQQQPLQTEDMSNNVLINNLIQSFMNEINLLHIRIEKSEEKRQDRDLQLMTQLITTLKHKN</sequence>
<dbReference type="Gene3D" id="2.30.30.140">
    <property type="match status" value="1"/>
</dbReference>
<feature type="region of interest" description="Disordered" evidence="1">
    <location>
        <begin position="55"/>
        <end position="94"/>
    </location>
</feature>
<dbReference type="InterPro" id="IPR050621">
    <property type="entry name" value="Tudor_domain_containing"/>
</dbReference>
<feature type="domain" description="Tudor" evidence="2">
    <location>
        <begin position="290"/>
        <end position="346"/>
    </location>
</feature>
<comment type="caution">
    <text evidence="3">The sequence shown here is derived from an EMBL/GenBank/DDBJ whole genome shotgun (WGS) entry which is preliminary data.</text>
</comment>
<dbReference type="SUPFAM" id="SSF63748">
    <property type="entry name" value="Tudor/PWWP/MBT"/>
    <property type="match status" value="1"/>
</dbReference>